<dbReference type="InterPro" id="IPR018604">
    <property type="entry name" value="YycI-like"/>
</dbReference>
<dbReference type="OrthoDB" id="2135943at2"/>
<dbReference type="RefSeq" id="WP_089109828.1">
    <property type="nucleotide sequence ID" value="NZ_BCMF01000010.1"/>
</dbReference>
<comment type="caution">
    <text evidence="2">The sequence shown here is derived from an EMBL/GenBank/DDBJ whole genome shotgun (WGS) entry which is preliminary data.</text>
</comment>
<dbReference type="Pfam" id="PF09648">
    <property type="entry name" value="YycI"/>
    <property type="match status" value="1"/>
</dbReference>
<dbReference type="GO" id="GO:0016020">
    <property type="term" value="C:membrane"/>
    <property type="evidence" value="ECO:0007669"/>
    <property type="project" value="InterPro"/>
</dbReference>
<proteinExistence type="predicted"/>
<evidence type="ECO:0000313" key="2">
    <source>
        <dbReference type="EMBL" id="GAX00052.1"/>
    </source>
</evidence>
<sequence>MNFKRIQMIFLAIFIAMDVLLFLSYNRNSVGDSTASGNNNILEEMRKDQITFSKPTTDKHEGYYFSGNNGDALRQSATNLQQQDLHFSGSELVSEFKKPVKLTDGSAKQILDKIVANPGLIAKGKQYEYSKQLSNNNEIIYVQRVAKKPIYSHFCQIRFDLDSQHRVIGYSQNYLGGVKFLKEASKTISEERALTWLYQYNEIPNGAKVSWVHLAYTRLLTARGQYVFLPTWVFAVKINNSSSVILKRVNAYTGEVIKTGDNNQTSNANSEIFTLT</sequence>
<organism evidence="2 3">
    <name type="scientific">Secundilactobacillus mixtipabuli</name>
    <dbReference type="NCBI Taxonomy" id="1435342"/>
    <lineage>
        <taxon>Bacteria</taxon>
        <taxon>Bacillati</taxon>
        <taxon>Bacillota</taxon>
        <taxon>Bacilli</taxon>
        <taxon>Lactobacillales</taxon>
        <taxon>Lactobacillaceae</taxon>
        <taxon>Secundilactobacillus</taxon>
    </lineage>
</organism>
<feature type="domain" description="Regulatory protein YycH-like" evidence="1">
    <location>
        <begin position="34"/>
        <end position="252"/>
    </location>
</feature>
<reference evidence="2 3" key="1">
    <citation type="submission" date="2015-11" db="EMBL/GenBank/DDBJ databases">
        <title>Draft genome sequences of new species of the genus Lactobacillus isolated from orchardgrass silage.</title>
        <authorList>
            <person name="Tohno M."/>
            <person name="Tanizawa Y."/>
            <person name="Arita M."/>
        </authorList>
    </citation>
    <scope>NUCLEOTIDE SEQUENCE [LARGE SCALE GENOMIC DNA]</scope>
    <source>
        <strain evidence="2 3">IWT30</strain>
    </source>
</reference>
<keyword evidence="3" id="KW-1185">Reference proteome</keyword>
<dbReference type="Proteomes" id="UP000198374">
    <property type="component" value="Unassembled WGS sequence"/>
</dbReference>
<protein>
    <recommendedName>
        <fullName evidence="1">Regulatory protein YycH-like domain-containing protein</fullName>
    </recommendedName>
</protein>
<gene>
    <name evidence="2" type="ORF">IWT30_02032</name>
</gene>
<name>A0A1Z5IEL9_9LACO</name>
<dbReference type="EMBL" id="BCMF01000010">
    <property type="protein sequence ID" value="GAX00052.1"/>
    <property type="molecule type" value="Genomic_DNA"/>
</dbReference>
<dbReference type="AlphaFoldDB" id="A0A1Z5IEL9"/>
<dbReference type="Gene3D" id="2.40.128.690">
    <property type="entry name" value="YycH protein, domain 3-like"/>
    <property type="match status" value="1"/>
</dbReference>
<evidence type="ECO:0000259" key="1">
    <source>
        <dbReference type="Pfam" id="PF09648"/>
    </source>
</evidence>
<evidence type="ECO:0000313" key="3">
    <source>
        <dbReference type="Proteomes" id="UP000198374"/>
    </source>
</evidence>
<accession>A0A1Z5IEL9</accession>